<sequence length="591" mass="62033">MGAMSSVSPPPPAPAPPEKPRAKFRGQVVDLSGQAVPDVSVNWGRGGCFAGCEVTDEDGCFMGDISDAETEVPDDAASGGSTASTSTMFSFTREGFAPTSAASPCQGGGPETVLRVALRPISATAVLDAAVGGQLVDPASGSSVSFPPGVLVQQDGSPVVGPVTVSLSVIDATDPAALASMPGDFSAVDENGCACYLQSLGAMWVGAQDGSGADLAIKEGAAGVTVDLKSSATADMGKLGVGAEMWSFDEASGKWQQETSTPLKIDGRTAPNSAASSATVMGDSDEDLRPKGGIKTQKKGGKMRRGVAYEASGSATAKACMSPEDFAQIVKKPGPKTLSTNITKLGYINCDLMYHHPQRAVMLQGRMLTEQREPLAGVQLWCVGRDYGGRTPDVTDADGKFKAMVAQFDSTVDIEVSIPKPLPNDDVIEVCFDHLEWYRRLPKGSVTKKLDAVPGKYLKGAPVDGQPAWYPKQRKTRNDEPSMGPVVKIIWCQTRHQWRHLVDDLVVFCKEGSESPVGSGWRVAPTFQAELVGQSCSTDPIGVPTYSRAVRIEKMTVGPFQTGPPGEFVDVGESLVPQPITPILSCASSPM</sequence>
<feature type="region of interest" description="Disordered" evidence="1">
    <location>
        <begin position="263"/>
        <end position="301"/>
    </location>
</feature>
<evidence type="ECO:0000313" key="2">
    <source>
        <dbReference type="EMBL" id="CAK0850773.1"/>
    </source>
</evidence>
<feature type="compositionally biased region" description="Pro residues" evidence="1">
    <location>
        <begin position="8"/>
        <end position="17"/>
    </location>
</feature>
<feature type="compositionally biased region" description="Polar residues" evidence="1">
    <location>
        <begin position="270"/>
        <end position="279"/>
    </location>
</feature>
<keyword evidence="3" id="KW-1185">Reference proteome</keyword>
<name>A0ABN9TWT9_9DINO</name>
<dbReference type="Proteomes" id="UP001189429">
    <property type="component" value="Unassembled WGS sequence"/>
</dbReference>
<dbReference type="EMBL" id="CAUYUJ010015174">
    <property type="protein sequence ID" value="CAK0850773.1"/>
    <property type="molecule type" value="Genomic_DNA"/>
</dbReference>
<comment type="caution">
    <text evidence="2">The sequence shown here is derived from an EMBL/GenBank/DDBJ whole genome shotgun (WGS) entry which is preliminary data.</text>
</comment>
<gene>
    <name evidence="2" type="ORF">PCOR1329_LOCUS43079</name>
</gene>
<evidence type="ECO:0000256" key="1">
    <source>
        <dbReference type="SAM" id="MobiDB-lite"/>
    </source>
</evidence>
<proteinExistence type="predicted"/>
<reference evidence="2" key="1">
    <citation type="submission" date="2023-10" db="EMBL/GenBank/DDBJ databases">
        <authorList>
            <person name="Chen Y."/>
            <person name="Shah S."/>
            <person name="Dougan E. K."/>
            <person name="Thang M."/>
            <person name="Chan C."/>
        </authorList>
    </citation>
    <scope>NUCLEOTIDE SEQUENCE [LARGE SCALE GENOMIC DNA]</scope>
</reference>
<protein>
    <recommendedName>
        <fullName evidence="4">Carboxypeptidase regulatory-like domain-containing protein</fullName>
    </recommendedName>
</protein>
<feature type="region of interest" description="Disordered" evidence="1">
    <location>
        <begin position="1"/>
        <end position="22"/>
    </location>
</feature>
<evidence type="ECO:0008006" key="4">
    <source>
        <dbReference type="Google" id="ProtNLM"/>
    </source>
</evidence>
<organism evidence="2 3">
    <name type="scientific">Prorocentrum cordatum</name>
    <dbReference type="NCBI Taxonomy" id="2364126"/>
    <lineage>
        <taxon>Eukaryota</taxon>
        <taxon>Sar</taxon>
        <taxon>Alveolata</taxon>
        <taxon>Dinophyceae</taxon>
        <taxon>Prorocentrales</taxon>
        <taxon>Prorocentraceae</taxon>
        <taxon>Prorocentrum</taxon>
    </lineage>
</organism>
<accession>A0ABN9TWT9</accession>
<evidence type="ECO:0000313" key="3">
    <source>
        <dbReference type="Proteomes" id="UP001189429"/>
    </source>
</evidence>